<name>A0A6P6S2G8_9EIME</name>
<dbReference type="GO" id="GO:0031428">
    <property type="term" value="C:box C/D methylation guide snoRNP complex"/>
    <property type="evidence" value="ECO:0007669"/>
    <property type="project" value="InterPro"/>
</dbReference>
<organism evidence="8 9">
    <name type="scientific">Cyclospora cayetanensis</name>
    <dbReference type="NCBI Taxonomy" id="88456"/>
    <lineage>
        <taxon>Eukaryota</taxon>
        <taxon>Sar</taxon>
        <taxon>Alveolata</taxon>
        <taxon>Apicomplexa</taxon>
        <taxon>Conoidasida</taxon>
        <taxon>Coccidia</taxon>
        <taxon>Eucoccidiorida</taxon>
        <taxon>Eimeriorina</taxon>
        <taxon>Eimeriidae</taxon>
        <taxon>Cyclospora</taxon>
    </lineage>
</organism>
<dbReference type="SMART" id="SM00931">
    <property type="entry name" value="NOSIC"/>
    <property type="match status" value="1"/>
</dbReference>
<dbReference type="Pfam" id="PF08156">
    <property type="entry name" value="NOP5NT"/>
    <property type="match status" value="1"/>
</dbReference>
<evidence type="ECO:0000259" key="7">
    <source>
        <dbReference type="PROSITE" id="PS51358"/>
    </source>
</evidence>
<feature type="domain" description="Nop" evidence="7">
    <location>
        <begin position="310"/>
        <end position="439"/>
    </location>
</feature>
<feature type="region of interest" description="Disordered" evidence="6">
    <location>
        <begin position="471"/>
        <end position="533"/>
    </location>
</feature>
<protein>
    <recommendedName>
        <fullName evidence="5">Nucleolar protein 56</fullName>
    </recommendedName>
</protein>
<sequence>MSGETFLLFESAPGLLLLRVKQWDAVAQDTEAVQEACTDAQRFKQLISSEAFYPFADAAEALETLMGVASGIVPPSMQKFLELHMPEAARSGGASRKKKHVSGEHADCALGVCDAALGKALSELGYKVIYSPSMLELHRGVRMHLRALAKPLRTLPLAKFQVGLGHSYSRELMQVDPRKQDKPIMQSVALIDSLDKTINSFSMKLKEWYGWHFPELIKIVTDTEAYCKAVLIIKQKEEFDEQENGQKLLEAVGNSEEVAAEVLTSIKHSMGQEISEEDFANIERFAQQLLRLCEQRKALQEYLSGKMDVVSPNLKAVVGEVLGARLISHAGALVSLAKYPASTIQILGAEKALFRALKARSGRTPKYGLLFHSSFIGRVQQQKHRGRMSRYLASKCALAARIDAFSEEAERPSGNVQRSHIFGDKLRDQLEERLRYLADGIVPRKNLDVMREAAAEVELQRAAEAKALRKAKKKAKKAAAAEPEAEAEEIEAEELRNKKKKRANAEAEEQTEQAPVQVRKKKQKKRLEVEAAA</sequence>
<dbReference type="InterPro" id="IPR012976">
    <property type="entry name" value="NOSIC"/>
</dbReference>
<evidence type="ECO:0000313" key="8">
    <source>
        <dbReference type="Proteomes" id="UP000515125"/>
    </source>
</evidence>
<dbReference type="GO" id="GO:0032040">
    <property type="term" value="C:small-subunit processome"/>
    <property type="evidence" value="ECO:0007669"/>
    <property type="project" value="InterPro"/>
</dbReference>
<accession>A0A6P6S2G8</accession>
<feature type="compositionally biased region" description="Acidic residues" evidence="6">
    <location>
        <begin position="483"/>
        <end position="492"/>
    </location>
</feature>
<dbReference type="Proteomes" id="UP000515125">
    <property type="component" value="Unplaced"/>
</dbReference>
<dbReference type="Gene3D" id="1.10.246.90">
    <property type="entry name" value="Nop domain"/>
    <property type="match status" value="1"/>
</dbReference>
<dbReference type="RefSeq" id="XP_026193480.1">
    <property type="nucleotide sequence ID" value="XM_026337695.1"/>
</dbReference>
<evidence type="ECO:0000256" key="6">
    <source>
        <dbReference type="SAM" id="MobiDB-lite"/>
    </source>
</evidence>
<dbReference type="Gene3D" id="1.10.287.4070">
    <property type="match status" value="1"/>
</dbReference>
<dbReference type="Pfam" id="PF01798">
    <property type="entry name" value="Nop"/>
    <property type="match status" value="1"/>
</dbReference>
<dbReference type="AlphaFoldDB" id="A0A6P6S2G8"/>
<dbReference type="PROSITE" id="PS51358">
    <property type="entry name" value="NOP"/>
    <property type="match status" value="1"/>
</dbReference>
<evidence type="ECO:0000256" key="2">
    <source>
        <dbReference type="ARBA" id="ARBA00009211"/>
    </source>
</evidence>
<dbReference type="GO" id="GO:0030515">
    <property type="term" value="F:snoRNA binding"/>
    <property type="evidence" value="ECO:0007669"/>
    <property type="project" value="InterPro"/>
</dbReference>
<dbReference type="InterPro" id="IPR002687">
    <property type="entry name" value="Nop_dom"/>
</dbReference>
<dbReference type="FunFam" id="1.10.246.90:FF:000001">
    <property type="entry name" value="Nucleolar protein 56"/>
    <property type="match status" value="1"/>
</dbReference>
<keyword evidence="8" id="KW-1185">Reference proteome</keyword>
<dbReference type="SUPFAM" id="SSF89124">
    <property type="entry name" value="Nop domain"/>
    <property type="match status" value="1"/>
</dbReference>
<reference evidence="9" key="1">
    <citation type="submission" date="2025-08" db="UniProtKB">
        <authorList>
            <consortium name="RefSeq"/>
        </authorList>
    </citation>
    <scope>IDENTIFICATION</scope>
</reference>
<comment type="similarity">
    <text evidence="2">Belongs to the NOP5/NOP56 family.</text>
</comment>
<gene>
    <name evidence="9" type="primary">LOC34623380</name>
</gene>
<evidence type="ECO:0000313" key="9">
    <source>
        <dbReference type="RefSeq" id="XP_026193480.1"/>
    </source>
</evidence>
<dbReference type="InterPro" id="IPR042239">
    <property type="entry name" value="Nop_C"/>
</dbReference>
<evidence type="ECO:0000256" key="3">
    <source>
        <dbReference type="ARBA" id="ARBA00022517"/>
    </source>
</evidence>
<dbReference type="PANTHER" id="PTHR10894:SF0">
    <property type="entry name" value="NUCLEOLAR PROTEIN 56"/>
    <property type="match status" value="1"/>
</dbReference>
<dbReference type="GO" id="GO:0042254">
    <property type="term" value="P:ribosome biogenesis"/>
    <property type="evidence" value="ECO:0007669"/>
    <property type="project" value="UniProtKB-KW"/>
</dbReference>
<dbReference type="InterPro" id="IPR012974">
    <property type="entry name" value="NOP58/56_N"/>
</dbReference>
<evidence type="ECO:0000256" key="4">
    <source>
        <dbReference type="ARBA" id="ARBA00023242"/>
    </source>
</evidence>
<keyword evidence="3" id="KW-0690">Ribosome biogenesis</keyword>
<dbReference type="InterPro" id="IPR036070">
    <property type="entry name" value="Nop_dom_sf"/>
</dbReference>
<comment type="subcellular location">
    <subcellularLocation>
        <location evidence="1">Nucleus</location>
        <location evidence="1">Nucleolus</location>
    </subcellularLocation>
</comment>
<keyword evidence="4" id="KW-0539">Nucleus</keyword>
<evidence type="ECO:0000256" key="5">
    <source>
        <dbReference type="ARBA" id="ARBA00040742"/>
    </source>
</evidence>
<proteinExistence type="inferred from homology"/>
<dbReference type="PANTHER" id="PTHR10894">
    <property type="entry name" value="NUCLEOLAR PROTEIN 5 NUCLEOLAR PROTEIN NOP5 NOP58"/>
    <property type="match status" value="1"/>
</dbReference>
<evidence type="ECO:0000256" key="1">
    <source>
        <dbReference type="ARBA" id="ARBA00004604"/>
    </source>
</evidence>
<dbReference type="InterPro" id="IPR045056">
    <property type="entry name" value="Nop56/Nop58"/>
</dbReference>
<dbReference type="OrthoDB" id="6780543at2759"/>
<dbReference type="GeneID" id="34623380"/>